<keyword evidence="4 9" id="KW-0378">Hydrolase</keyword>
<dbReference type="EC" id="3.4.13.22" evidence="9"/>
<keyword evidence="3 9" id="KW-0479">Metal-binding</keyword>
<comment type="catalytic activity">
    <reaction evidence="1 9">
        <text>D-alanyl-D-alanine + H2O = 2 D-alanine</text>
        <dbReference type="Rhea" id="RHEA:20661"/>
        <dbReference type="ChEBI" id="CHEBI:15377"/>
        <dbReference type="ChEBI" id="CHEBI:57416"/>
        <dbReference type="ChEBI" id="CHEBI:57822"/>
        <dbReference type="EC" id="3.4.13.22"/>
    </reaction>
</comment>
<evidence type="ECO:0000256" key="4">
    <source>
        <dbReference type="ARBA" id="ARBA00022801"/>
    </source>
</evidence>
<comment type="cofactor">
    <cofactor evidence="9">
        <name>Zn(2+)</name>
        <dbReference type="ChEBI" id="CHEBI:29105"/>
    </cofactor>
    <text evidence="9">Binds 1 zinc ion per subunit.</text>
</comment>
<evidence type="ECO:0000256" key="1">
    <source>
        <dbReference type="ARBA" id="ARBA00001362"/>
    </source>
</evidence>
<dbReference type="PANTHER" id="PTHR43126:SF2">
    <property type="entry name" value="D-ALANYL-D-ALANINE DIPEPTIDASE"/>
    <property type="match status" value="1"/>
</dbReference>
<accession>A0ABU0IU00</accession>
<feature type="site" description="Transition state stabilizer" evidence="9">
    <location>
        <position position="113"/>
    </location>
</feature>
<name>A0ABU0IU00_9CAUL</name>
<dbReference type="Pfam" id="PF01427">
    <property type="entry name" value="Peptidase_M15"/>
    <property type="match status" value="1"/>
</dbReference>
<comment type="caution">
    <text evidence="10">The sequence shown here is derived from an EMBL/GenBank/DDBJ whole genome shotgun (WGS) entry which is preliminary data.</text>
</comment>
<evidence type="ECO:0000256" key="9">
    <source>
        <dbReference type="HAMAP-Rule" id="MF_01924"/>
    </source>
</evidence>
<protein>
    <recommendedName>
        <fullName evidence="9">D-alanyl-D-alanine dipeptidase</fullName>
        <shortName evidence="9">D-Ala-D-Ala dipeptidase</shortName>
        <ecNumber evidence="9">3.4.13.22</ecNumber>
    </recommendedName>
</protein>
<reference evidence="10 11" key="1">
    <citation type="submission" date="2023-07" db="EMBL/GenBank/DDBJ databases">
        <title>Genomic Encyclopedia of Type Strains, Phase IV (KMG-IV): sequencing the most valuable type-strain genomes for metagenomic binning, comparative biology and taxonomic classification.</title>
        <authorList>
            <person name="Goeker M."/>
        </authorList>
    </citation>
    <scope>NUCLEOTIDE SEQUENCE [LARGE SCALE GENOMIC DNA]</scope>
    <source>
        <strain evidence="10 11">DSM 18695</strain>
    </source>
</reference>
<dbReference type="InterPro" id="IPR000755">
    <property type="entry name" value="A_A_dipeptidase"/>
</dbReference>
<keyword evidence="2 9" id="KW-0645">Protease</keyword>
<dbReference type="HAMAP" id="MF_01924">
    <property type="entry name" value="A_A_dipeptidase"/>
    <property type="match status" value="1"/>
</dbReference>
<dbReference type="GO" id="GO:0160237">
    <property type="term" value="F:D-Ala-D-Ala dipeptidase activity"/>
    <property type="evidence" value="ECO:0007669"/>
    <property type="project" value="UniProtKB-EC"/>
</dbReference>
<dbReference type="PANTHER" id="PTHR43126">
    <property type="entry name" value="D-ALANYL-D-ALANINE DIPEPTIDASE"/>
    <property type="match status" value="1"/>
</dbReference>
<comment type="function">
    <text evidence="9">Catalyzes hydrolysis of the D-alanyl-D-alanine dipeptide.</text>
</comment>
<keyword evidence="6 9" id="KW-0224">Dipeptidase</keyword>
<gene>
    <name evidence="9" type="primary">ddpX</name>
    <name evidence="10" type="ORF">QO010_003272</name>
</gene>
<evidence type="ECO:0000256" key="5">
    <source>
        <dbReference type="ARBA" id="ARBA00022833"/>
    </source>
</evidence>
<evidence type="ECO:0000256" key="8">
    <source>
        <dbReference type="ARBA" id="ARBA00023316"/>
    </source>
</evidence>
<feature type="active site" description="Proton donor/acceptor" evidence="9">
    <location>
        <position position="236"/>
    </location>
</feature>
<evidence type="ECO:0000256" key="3">
    <source>
        <dbReference type="ARBA" id="ARBA00022723"/>
    </source>
</evidence>
<evidence type="ECO:0000256" key="2">
    <source>
        <dbReference type="ARBA" id="ARBA00022670"/>
    </source>
</evidence>
<evidence type="ECO:0000256" key="6">
    <source>
        <dbReference type="ARBA" id="ARBA00022997"/>
    </source>
</evidence>
<keyword evidence="11" id="KW-1185">Reference proteome</keyword>
<dbReference type="Gene3D" id="3.30.1380.10">
    <property type="match status" value="1"/>
</dbReference>
<feature type="binding site" evidence="9">
    <location>
        <position position="170"/>
    </location>
    <ligand>
        <name>Zn(2+)</name>
        <dbReference type="ChEBI" id="CHEBI:29105"/>
        <note>catalytic</note>
    </ligand>
</feature>
<dbReference type="SUPFAM" id="SSF55166">
    <property type="entry name" value="Hedgehog/DD-peptidase"/>
    <property type="match status" value="1"/>
</dbReference>
<dbReference type="InterPro" id="IPR009045">
    <property type="entry name" value="Zn_M74/Hedgehog-like"/>
</dbReference>
<keyword evidence="8" id="KW-0961">Cell wall biogenesis/degradation</keyword>
<feature type="binding site" evidence="9">
    <location>
        <position position="163"/>
    </location>
    <ligand>
        <name>Zn(2+)</name>
        <dbReference type="ChEBI" id="CHEBI:29105"/>
        <note>catalytic</note>
    </ligand>
</feature>
<comment type="similarity">
    <text evidence="9">Belongs to the peptidase M15D family.</text>
</comment>
<sequence>MPSPFSGPFAHLADLREIPIPPQAPAHALVRGYRETPLDLTDSRAAEPLVEVTSLGIAAANHYAHDRNPPYYAVMPGSIPGVWLREGAAARLAAVNARLADAGLELLTLDGWRSTALQAHMHDVWVPNALRQRFPGKSEAEIAREVGLYWAAPTVDPRYPAPHATGGAVDLTLRWIDSREPLWMGSLFDETSGLAHPDHFERASDTVAFSDEEARRNRRLLHHLMTEAGFAQNPTEWWHYGHGELMWARLTGAPAGFYGMADPPV</sequence>
<organism evidence="10 11">
    <name type="scientific">Caulobacter ginsengisoli</name>
    <dbReference type="NCBI Taxonomy" id="400775"/>
    <lineage>
        <taxon>Bacteria</taxon>
        <taxon>Pseudomonadati</taxon>
        <taxon>Pseudomonadota</taxon>
        <taxon>Alphaproteobacteria</taxon>
        <taxon>Caulobacterales</taxon>
        <taxon>Caulobacteraceae</taxon>
        <taxon>Caulobacter</taxon>
    </lineage>
</organism>
<dbReference type="Proteomes" id="UP001228905">
    <property type="component" value="Unassembled WGS sequence"/>
</dbReference>
<proteinExistence type="inferred from homology"/>
<evidence type="ECO:0000256" key="7">
    <source>
        <dbReference type="ARBA" id="ARBA00023049"/>
    </source>
</evidence>
<dbReference type="EMBL" id="JAUSVS010000007">
    <property type="protein sequence ID" value="MDQ0465483.1"/>
    <property type="molecule type" value="Genomic_DNA"/>
</dbReference>
<evidence type="ECO:0000313" key="10">
    <source>
        <dbReference type="EMBL" id="MDQ0465483.1"/>
    </source>
</evidence>
<keyword evidence="7 9" id="KW-0482">Metalloprotease</keyword>
<dbReference type="RefSeq" id="WP_307350852.1">
    <property type="nucleotide sequence ID" value="NZ_JAUSVS010000007.1"/>
</dbReference>
<keyword evidence="5 9" id="KW-0862">Zinc</keyword>
<evidence type="ECO:0000313" key="11">
    <source>
        <dbReference type="Proteomes" id="UP001228905"/>
    </source>
</evidence>
<feature type="binding site" evidence="9">
    <location>
        <position position="239"/>
    </location>
    <ligand>
        <name>Zn(2+)</name>
        <dbReference type="ChEBI" id="CHEBI:29105"/>
        <note>catalytic</note>
    </ligand>
</feature>